<accession>A0A7X5ZD63</accession>
<gene>
    <name evidence="1" type="ORF">FHU31_002681</name>
</gene>
<dbReference type="Proteomes" id="UP000547444">
    <property type="component" value="Unassembled WGS sequence"/>
</dbReference>
<comment type="caution">
    <text evidence="1">The sequence shown here is derived from an EMBL/GenBank/DDBJ whole genome shotgun (WGS) entry which is preliminary data.</text>
</comment>
<evidence type="ECO:0000313" key="2">
    <source>
        <dbReference type="Proteomes" id="UP000547444"/>
    </source>
</evidence>
<keyword evidence="2" id="KW-1185">Reference proteome</keyword>
<dbReference type="EMBL" id="JAANOW010000001">
    <property type="protein sequence ID" value="NIH95725.1"/>
    <property type="molecule type" value="Genomic_DNA"/>
</dbReference>
<name>A0A7X5ZD63_9MYCO</name>
<proteinExistence type="predicted"/>
<dbReference type="RefSeq" id="WP_167158938.1">
    <property type="nucleotide sequence ID" value="NZ_JAANOW010000001.1"/>
</dbReference>
<sequence length="117" mass="12947">MSDKWPDFDWPPVNNGGVVEFQVWGPNRDGGSTLTIAGPGLWRRPVVGTENGELIVQAEERFGSRPFTVSNYLVEVFGDELTEHIAQHSVSAPIRSVDGPLGEAPRIRKWGDLSQDF</sequence>
<protein>
    <submittedName>
        <fullName evidence="1">Uncharacterized protein</fullName>
    </submittedName>
</protein>
<reference evidence="1 2" key="1">
    <citation type="submission" date="2020-03" db="EMBL/GenBank/DDBJ databases">
        <title>Sequencing the genomes of 1000 actinobacteria strains.</title>
        <authorList>
            <person name="Klenk H.-P."/>
        </authorList>
    </citation>
    <scope>NUCLEOTIDE SEQUENCE [LARGE SCALE GENOMIC DNA]</scope>
    <source>
        <strain evidence="1 2">DSM 44556</strain>
    </source>
</reference>
<organism evidence="1 2">
    <name type="scientific">Mycolicibacterium fluoranthenivorans</name>
    <dbReference type="NCBI Taxonomy" id="258505"/>
    <lineage>
        <taxon>Bacteria</taxon>
        <taxon>Bacillati</taxon>
        <taxon>Actinomycetota</taxon>
        <taxon>Actinomycetes</taxon>
        <taxon>Mycobacteriales</taxon>
        <taxon>Mycobacteriaceae</taxon>
        <taxon>Mycolicibacterium</taxon>
    </lineage>
</organism>
<dbReference type="AlphaFoldDB" id="A0A7X5ZD63"/>
<evidence type="ECO:0000313" key="1">
    <source>
        <dbReference type="EMBL" id="NIH95725.1"/>
    </source>
</evidence>